<dbReference type="FunFam" id="3.40.1390.30:FF:000001">
    <property type="entry name" value="GTP cyclohydrolase 1 type 2"/>
    <property type="match status" value="1"/>
</dbReference>
<dbReference type="PANTHER" id="PTHR13799">
    <property type="entry name" value="NGG1 INTERACTING FACTOR 3"/>
    <property type="match status" value="1"/>
</dbReference>
<dbReference type="FunFam" id="3.30.70.120:FF:000006">
    <property type="entry name" value="GTP cyclohydrolase 1 type 2 homolog"/>
    <property type="match status" value="1"/>
</dbReference>
<comment type="subunit">
    <text evidence="2">Homohexamer.</text>
</comment>
<dbReference type="InterPro" id="IPR002678">
    <property type="entry name" value="DUF34/NIF3"/>
</dbReference>
<evidence type="ECO:0000256" key="6">
    <source>
        <dbReference type="PIRSR" id="PIRSR602678-1"/>
    </source>
</evidence>
<feature type="binding site" evidence="6">
    <location>
        <position position="66"/>
    </location>
    <ligand>
        <name>a divalent metal cation</name>
        <dbReference type="ChEBI" id="CHEBI:60240"/>
        <label>1</label>
    </ligand>
</feature>
<dbReference type="PATRIC" id="fig|1566026.4.peg.2924"/>
<accession>A0A0L8AN95</accession>
<evidence type="ECO:0000256" key="2">
    <source>
        <dbReference type="ARBA" id="ARBA00011643"/>
    </source>
</evidence>
<proteinExistence type="inferred from homology"/>
<dbReference type="RefSeq" id="WP_053222700.1">
    <property type="nucleotide sequence ID" value="NZ_JSVA01000006.1"/>
</dbReference>
<organism evidence="7 8">
    <name type="scientific">Roseivirga seohaensis subsp. aquiponti</name>
    <dbReference type="NCBI Taxonomy" id="1566026"/>
    <lineage>
        <taxon>Bacteria</taxon>
        <taxon>Pseudomonadati</taxon>
        <taxon>Bacteroidota</taxon>
        <taxon>Cytophagia</taxon>
        <taxon>Cytophagales</taxon>
        <taxon>Roseivirgaceae</taxon>
        <taxon>Roseivirga</taxon>
    </lineage>
</organism>
<dbReference type="SUPFAM" id="SSF102705">
    <property type="entry name" value="NIF3 (NGG1p interacting factor 3)-like"/>
    <property type="match status" value="1"/>
</dbReference>
<dbReference type="InterPro" id="IPR015867">
    <property type="entry name" value="N-reg_PII/ATP_PRibTrfase_C"/>
</dbReference>
<dbReference type="InterPro" id="IPR036069">
    <property type="entry name" value="DUF34/NIF3_sf"/>
</dbReference>
<evidence type="ECO:0000256" key="3">
    <source>
        <dbReference type="ARBA" id="ARBA00022112"/>
    </source>
</evidence>
<dbReference type="NCBIfam" id="TIGR00486">
    <property type="entry name" value="YbgI_SA1388"/>
    <property type="match status" value="1"/>
</dbReference>
<dbReference type="GO" id="GO:0005737">
    <property type="term" value="C:cytoplasm"/>
    <property type="evidence" value="ECO:0007669"/>
    <property type="project" value="TreeGrafter"/>
</dbReference>
<keyword evidence="4 5" id="KW-0479">Metal-binding</keyword>
<evidence type="ECO:0000256" key="5">
    <source>
        <dbReference type="PIRNR" id="PIRNR037489"/>
    </source>
</evidence>
<feature type="binding site" evidence="6">
    <location>
        <position position="104"/>
    </location>
    <ligand>
        <name>a divalent metal cation</name>
        <dbReference type="ChEBI" id="CHEBI:60240"/>
        <label>1</label>
    </ligand>
</feature>
<gene>
    <name evidence="7" type="ORF">OB69_05500</name>
</gene>
<feature type="binding site" evidence="6">
    <location>
        <position position="65"/>
    </location>
    <ligand>
        <name>a divalent metal cation</name>
        <dbReference type="ChEBI" id="CHEBI:60240"/>
        <label>1</label>
    </ligand>
</feature>
<dbReference type="Gene3D" id="3.30.70.120">
    <property type="match status" value="1"/>
</dbReference>
<evidence type="ECO:0000256" key="1">
    <source>
        <dbReference type="ARBA" id="ARBA00006964"/>
    </source>
</evidence>
<evidence type="ECO:0000313" key="8">
    <source>
        <dbReference type="Proteomes" id="UP000036908"/>
    </source>
</evidence>
<sequence length="365" mass="40713">MVKIKEIIEELEKLAPPAYQESYDNSGLITGDKNWNVSGIMVSLDCIESVIDDAINKKCNLIVAHHPIVFKGLKKLNGKNYVERTIIKAIKNDIAIYAIHTNLDNVYLGVNQKIANKIGLINTRILAPKKQLLDKLVVFIPKEDTNRVLDALYAAGAGEIGNYSHCSFKVNGTGSFKPNEKANPVIGERGQLEQVSEDRVEIMYPSYLSSKVISTLKENHPYEEVAYYISQLENENQEVGSGMIGQLEKEMSSHEFLAHLKQTMELNTIRYTAKNTDSIKTVALCGGAGSFLLSTAMAQNADAFVTGDFKYHEFFDGEGKTLIADIGHYESEKFTKELLHSLLTEKFANIATYLTEVNTNPVLYF</sequence>
<comment type="caution">
    <text evidence="7">The sequence shown here is derived from an EMBL/GenBank/DDBJ whole genome shotgun (WGS) entry which is preliminary data.</text>
</comment>
<dbReference type="Pfam" id="PF01784">
    <property type="entry name" value="DUF34_NIF3"/>
    <property type="match status" value="1"/>
</dbReference>
<dbReference type="Gene3D" id="3.40.1390.30">
    <property type="entry name" value="NIF3 (NGG1p interacting factor 3)-like"/>
    <property type="match status" value="1"/>
</dbReference>
<feature type="binding site" evidence="6">
    <location>
        <position position="332"/>
    </location>
    <ligand>
        <name>a divalent metal cation</name>
        <dbReference type="ChEBI" id="CHEBI:60240"/>
        <label>1</label>
    </ligand>
</feature>
<protein>
    <recommendedName>
        <fullName evidence="3 5">GTP cyclohydrolase 1 type 2 homolog</fullName>
    </recommendedName>
</protein>
<dbReference type="EMBL" id="JSVA01000006">
    <property type="protein sequence ID" value="KOF03741.1"/>
    <property type="molecule type" value="Genomic_DNA"/>
</dbReference>
<name>A0A0L8AN95_9BACT</name>
<dbReference type="AlphaFoldDB" id="A0A0L8AN95"/>
<dbReference type="Proteomes" id="UP000036908">
    <property type="component" value="Unassembled WGS sequence"/>
</dbReference>
<evidence type="ECO:0000256" key="4">
    <source>
        <dbReference type="ARBA" id="ARBA00022723"/>
    </source>
</evidence>
<dbReference type="GO" id="GO:0046872">
    <property type="term" value="F:metal ion binding"/>
    <property type="evidence" value="ECO:0007669"/>
    <property type="project" value="UniProtKB-UniRule"/>
</dbReference>
<reference evidence="8" key="1">
    <citation type="submission" date="2014-11" db="EMBL/GenBank/DDBJ databases">
        <title>Genome sequencing of Roseivirga sp. D-25.</title>
        <authorList>
            <person name="Selvaratnam C."/>
            <person name="Thevarajoo S."/>
            <person name="Goh K.M."/>
            <person name="Eee R."/>
            <person name="Chan K.-G."/>
            <person name="Chong C.S."/>
        </authorList>
    </citation>
    <scope>NUCLEOTIDE SEQUENCE [LARGE SCALE GENOMIC DNA]</scope>
    <source>
        <strain evidence="8">D-25</strain>
    </source>
</reference>
<comment type="similarity">
    <text evidence="1 5">Belongs to the GTP cyclohydrolase I type 2/NIF3 family.</text>
</comment>
<keyword evidence="8" id="KW-1185">Reference proteome</keyword>
<feature type="binding site" evidence="6">
    <location>
        <position position="328"/>
    </location>
    <ligand>
        <name>a divalent metal cation</name>
        <dbReference type="ChEBI" id="CHEBI:60240"/>
        <label>1</label>
    </ligand>
</feature>
<evidence type="ECO:0000313" key="7">
    <source>
        <dbReference type="EMBL" id="KOF03741.1"/>
    </source>
</evidence>
<dbReference type="PANTHER" id="PTHR13799:SF14">
    <property type="entry name" value="GTP CYCLOHYDROLASE 1 TYPE 2 HOMOLOG"/>
    <property type="match status" value="1"/>
</dbReference>
<dbReference type="OrthoDB" id="9792792at2"/>
<dbReference type="PIRSF" id="PIRSF037489">
    <property type="entry name" value="UCP037489_NIF3_YqfO"/>
    <property type="match status" value="1"/>
</dbReference>
<dbReference type="InterPro" id="IPR017221">
    <property type="entry name" value="DUF34/NIF3_bac"/>
</dbReference>